<dbReference type="Pfam" id="PF00787">
    <property type="entry name" value="PX"/>
    <property type="match status" value="1"/>
</dbReference>
<dbReference type="Proteomes" id="UP001152622">
    <property type="component" value="Chromosome 4"/>
</dbReference>
<evidence type="ECO:0000256" key="11">
    <source>
        <dbReference type="SAM" id="MobiDB-lite"/>
    </source>
</evidence>
<keyword evidence="7" id="KW-0653">Protein transport</keyword>
<name>A0A9Q1J4N7_SYNKA</name>
<feature type="domain" description="PX" evidence="12">
    <location>
        <begin position="128"/>
        <end position="245"/>
    </location>
</feature>
<evidence type="ECO:0000256" key="2">
    <source>
        <dbReference type="ARBA" id="ARBA00004496"/>
    </source>
</evidence>
<dbReference type="InterPro" id="IPR043544">
    <property type="entry name" value="SNX10/11"/>
</dbReference>
<dbReference type="EMBL" id="JAINUF010000004">
    <property type="protein sequence ID" value="KAJ8365976.1"/>
    <property type="molecule type" value="Genomic_DNA"/>
</dbReference>
<evidence type="ECO:0000256" key="5">
    <source>
        <dbReference type="ARBA" id="ARBA00022490"/>
    </source>
</evidence>
<sequence>MLHSGKPIGLFCKPVVLLLLKVSRGFLIAQTTMMARLYMTHNTVYLKQAKLQGDLSNENYVHGNNPGIVSRELEIRQQDVRVNVTFQDLRELFFRRAPQLHHTSKVSQRFGHMEEQRTTLDSLIKQEFISVMVQDPQFHREDFWHAHCDYQIRLHTNSMYFRKKVSCVRRRYSEFVWLRQRLQYNAVLMDLPKLPPWNPFFSLRNPLQLKERIEGLQKFLDIVLQTPLLLSDSCLHLFLQSDLSVSKMDACASGRTRYSVAHAIQRSFSRRHTSPSDDSDNESTTSSAGLDYSTILAPPRQCR</sequence>
<keyword evidence="8" id="KW-0446">Lipid-binding</keyword>
<evidence type="ECO:0000256" key="9">
    <source>
        <dbReference type="ARBA" id="ARBA00023136"/>
    </source>
</evidence>
<dbReference type="SMART" id="SM00312">
    <property type="entry name" value="PX"/>
    <property type="match status" value="1"/>
</dbReference>
<comment type="similarity">
    <text evidence="3">Belongs to the sorting nexin family.</text>
</comment>
<dbReference type="InterPro" id="IPR001683">
    <property type="entry name" value="PX_dom"/>
</dbReference>
<keyword evidence="6" id="KW-0967">Endosome</keyword>
<comment type="subcellular location">
    <subcellularLocation>
        <location evidence="2">Cytoplasm</location>
    </subcellularLocation>
    <subcellularLocation>
        <location evidence="10">Endomembrane system</location>
        <topology evidence="10">Peripheral membrane protein</topology>
        <orientation evidence="10">Cytoplasmic side</orientation>
    </subcellularLocation>
    <subcellularLocation>
        <location evidence="1">Endosome</location>
    </subcellularLocation>
</comment>
<evidence type="ECO:0000256" key="1">
    <source>
        <dbReference type="ARBA" id="ARBA00004177"/>
    </source>
</evidence>
<feature type="region of interest" description="Disordered" evidence="11">
    <location>
        <begin position="269"/>
        <end position="290"/>
    </location>
</feature>
<evidence type="ECO:0000256" key="6">
    <source>
        <dbReference type="ARBA" id="ARBA00022753"/>
    </source>
</evidence>
<dbReference type="SUPFAM" id="SSF64268">
    <property type="entry name" value="PX domain"/>
    <property type="match status" value="1"/>
</dbReference>
<evidence type="ECO:0000256" key="8">
    <source>
        <dbReference type="ARBA" id="ARBA00023121"/>
    </source>
</evidence>
<dbReference type="GO" id="GO:1901981">
    <property type="term" value="F:phosphatidylinositol phosphate binding"/>
    <property type="evidence" value="ECO:0007669"/>
    <property type="project" value="TreeGrafter"/>
</dbReference>
<protein>
    <recommendedName>
        <fullName evidence="12">PX domain-containing protein</fullName>
    </recommendedName>
</protein>
<gene>
    <name evidence="13" type="ORF">SKAU_G00148070</name>
</gene>
<dbReference type="GO" id="GO:0005768">
    <property type="term" value="C:endosome"/>
    <property type="evidence" value="ECO:0007669"/>
    <property type="project" value="UniProtKB-SubCell"/>
</dbReference>
<keyword evidence="9" id="KW-0472">Membrane</keyword>
<dbReference type="AlphaFoldDB" id="A0A9Q1J4N7"/>
<evidence type="ECO:0000256" key="7">
    <source>
        <dbReference type="ARBA" id="ARBA00022927"/>
    </source>
</evidence>
<dbReference type="GO" id="GO:0060271">
    <property type="term" value="P:cilium assembly"/>
    <property type="evidence" value="ECO:0007669"/>
    <property type="project" value="TreeGrafter"/>
</dbReference>
<organism evidence="13 14">
    <name type="scientific">Synaphobranchus kaupii</name>
    <name type="common">Kaup's arrowtooth eel</name>
    <dbReference type="NCBI Taxonomy" id="118154"/>
    <lineage>
        <taxon>Eukaryota</taxon>
        <taxon>Metazoa</taxon>
        <taxon>Chordata</taxon>
        <taxon>Craniata</taxon>
        <taxon>Vertebrata</taxon>
        <taxon>Euteleostomi</taxon>
        <taxon>Actinopterygii</taxon>
        <taxon>Neopterygii</taxon>
        <taxon>Teleostei</taxon>
        <taxon>Anguilliformes</taxon>
        <taxon>Synaphobranchidae</taxon>
        <taxon>Synaphobranchus</taxon>
    </lineage>
</organism>
<keyword evidence="4" id="KW-0813">Transport</keyword>
<evidence type="ECO:0000313" key="13">
    <source>
        <dbReference type="EMBL" id="KAJ8365976.1"/>
    </source>
</evidence>
<dbReference type="InterPro" id="IPR036871">
    <property type="entry name" value="PX_dom_sf"/>
</dbReference>
<reference evidence="13" key="1">
    <citation type="journal article" date="2023" name="Science">
        <title>Genome structures resolve the early diversification of teleost fishes.</title>
        <authorList>
            <person name="Parey E."/>
            <person name="Louis A."/>
            <person name="Montfort J."/>
            <person name="Bouchez O."/>
            <person name="Roques C."/>
            <person name="Iampietro C."/>
            <person name="Lluch J."/>
            <person name="Castinel A."/>
            <person name="Donnadieu C."/>
            <person name="Desvignes T."/>
            <person name="Floi Bucao C."/>
            <person name="Jouanno E."/>
            <person name="Wen M."/>
            <person name="Mejri S."/>
            <person name="Dirks R."/>
            <person name="Jansen H."/>
            <person name="Henkel C."/>
            <person name="Chen W.J."/>
            <person name="Zahm M."/>
            <person name="Cabau C."/>
            <person name="Klopp C."/>
            <person name="Thompson A.W."/>
            <person name="Robinson-Rechavi M."/>
            <person name="Braasch I."/>
            <person name="Lecointre G."/>
            <person name="Bobe J."/>
            <person name="Postlethwait J.H."/>
            <person name="Berthelot C."/>
            <person name="Roest Crollius H."/>
            <person name="Guiguen Y."/>
        </authorList>
    </citation>
    <scope>NUCLEOTIDE SEQUENCE</scope>
    <source>
        <strain evidence="13">WJC10195</strain>
    </source>
</reference>
<dbReference type="OrthoDB" id="5227681at2759"/>
<proteinExistence type="inferred from homology"/>
<keyword evidence="5" id="KW-0963">Cytoplasm</keyword>
<dbReference type="PANTHER" id="PTHR46209">
    <property type="entry name" value="PX DOMAIN-CONTAINING PROTEIN"/>
    <property type="match status" value="1"/>
</dbReference>
<evidence type="ECO:0000313" key="14">
    <source>
        <dbReference type="Proteomes" id="UP001152622"/>
    </source>
</evidence>
<evidence type="ECO:0000256" key="4">
    <source>
        <dbReference type="ARBA" id="ARBA00022448"/>
    </source>
</evidence>
<dbReference type="GO" id="GO:0006886">
    <property type="term" value="P:intracellular protein transport"/>
    <property type="evidence" value="ECO:0007669"/>
    <property type="project" value="InterPro"/>
</dbReference>
<dbReference type="PROSITE" id="PS50195">
    <property type="entry name" value="PX"/>
    <property type="match status" value="1"/>
</dbReference>
<keyword evidence="14" id="KW-1185">Reference proteome</keyword>
<comment type="caution">
    <text evidence="13">The sequence shown here is derived from an EMBL/GenBank/DDBJ whole genome shotgun (WGS) entry which is preliminary data.</text>
</comment>
<evidence type="ECO:0000256" key="3">
    <source>
        <dbReference type="ARBA" id="ARBA00010883"/>
    </source>
</evidence>
<dbReference type="Gene3D" id="3.30.1520.10">
    <property type="entry name" value="Phox-like domain"/>
    <property type="match status" value="1"/>
</dbReference>
<evidence type="ECO:0000256" key="10">
    <source>
        <dbReference type="ARBA" id="ARBA00029433"/>
    </source>
</evidence>
<dbReference type="PANTHER" id="PTHR46209:SF2">
    <property type="entry name" value="SORTING NEXIN-10"/>
    <property type="match status" value="1"/>
</dbReference>
<dbReference type="GO" id="GO:0016050">
    <property type="term" value="P:vesicle organization"/>
    <property type="evidence" value="ECO:0007669"/>
    <property type="project" value="TreeGrafter"/>
</dbReference>
<accession>A0A9Q1J4N7</accession>
<evidence type="ECO:0000259" key="12">
    <source>
        <dbReference type="PROSITE" id="PS50195"/>
    </source>
</evidence>